<dbReference type="EMBL" id="CAXKWB010063473">
    <property type="protein sequence ID" value="CAL4186654.1"/>
    <property type="molecule type" value="Genomic_DNA"/>
</dbReference>
<feature type="non-terminal residue" evidence="2">
    <location>
        <position position="1"/>
    </location>
</feature>
<organism evidence="2 3">
    <name type="scientific">Meganyctiphanes norvegica</name>
    <name type="common">Northern krill</name>
    <name type="synonym">Thysanopoda norvegica</name>
    <dbReference type="NCBI Taxonomy" id="48144"/>
    <lineage>
        <taxon>Eukaryota</taxon>
        <taxon>Metazoa</taxon>
        <taxon>Ecdysozoa</taxon>
        <taxon>Arthropoda</taxon>
        <taxon>Crustacea</taxon>
        <taxon>Multicrustacea</taxon>
        <taxon>Malacostraca</taxon>
        <taxon>Eumalacostraca</taxon>
        <taxon>Eucarida</taxon>
        <taxon>Euphausiacea</taxon>
        <taxon>Euphausiidae</taxon>
        <taxon>Meganyctiphanes</taxon>
    </lineage>
</organism>
<keyword evidence="3" id="KW-1185">Reference proteome</keyword>
<sequence>KESLLNLAEFHDMNLKVVRQLGSDNPHIFTICQNTVELKPASTICCEYNSNRCSRKKLCTDIHICRNYLIGFCNDYICQLEHRWDTDHNVAILSNLSIQHLHPDMLTKLFCPPGPDDFAIEHLTDERINRNIPNLTYHEKYKSDLIKYTRQELKEDPNIVTHRQEDIDYTSSYGSEKELSPLSSMELLFHSQGHFYQIDGSKKYLDRDYQQPPLPVRGKLPPTFRSRPLPPPARRKVKGSWRLASHEPPLENILDF</sequence>
<comment type="caution">
    <text evidence="2">The sequence shown here is derived from an EMBL/GenBank/DDBJ whole genome shotgun (WGS) entry which is preliminary data.</text>
</comment>
<protein>
    <submittedName>
        <fullName evidence="2">Uncharacterized protein</fullName>
    </submittedName>
</protein>
<proteinExistence type="predicted"/>
<evidence type="ECO:0000313" key="2">
    <source>
        <dbReference type="EMBL" id="CAL4186654.1"/>
    </source>
</evidence>
<feature type="region of interest" description="Disordered" evidence="1">
    <location>
        <begin position="213"/>
        <end position="239"/>
    </location>
</feature>
<evidence type="ECO:0000313" key="3">
    <source>
        <dbReference type="Proteomes" id="UP001497623"/>
    </source>
</evidence>
<evidence type="ECO:0000256" key="1">
    <source>
        <dbReference type="SAM" id="MobiDB-lite"/>
    </source>
</evidence>
<dbReference type="AlphaFoldDB" id="A0AAV2SHZ8"/>
<accession>A0AAV2SHZ8</accession>
<reference evidence="2 3" key="1">
    <citation type="submission" date="2024-05" db="EMBL/GenBank/DDBJ databases">
        <authorList>
            <person name="Wallberg A."/>
        </authorList>
    </citation>
    <scope>NUCLEOTIDE SEQUENCE [LARGE SCALE GENOMIC DNA]</scope>
</reference>
<dbReference type="Proteomes" id="UP001497623">
    <property type="component" value="Unassembled WGS sequence"/>
</dbReference>
<name>A0AAV2SHZ8_MEGNR</name>
<gene>
    <name evidence="2" type="ORF">MNOR_LOCUS36079</name>
</gene>